<dbReference type="PIRSF" id="PIRSF003230">
    <property type="entry name" value="YbgC"/>
    <property type="match status" value="1"/>
</dbReference>
<dbReference type="PANTHER" id="PTHR31793">
    <property type="entry name" value="4-HYDROXYBENZOYL-COA THIOESTERASE FAMILY MEMBER"/>
    <property type="match status" value="1"/>
</dbReference>
<dbReference type="Pfam" id="PF13279">
    <property type="entry name" value="4HBT_2"/>
    <property type="match status" value="1"/>
</dbReference>
<dbReference type="PANTHER" id="PTHR31793:SF27">
    <property type="entry name" value="NOVEL THIOESTERASE SUPERFAMILY DOMAIN AND SAPOSIN A-TYPE DOMAIN CONTAINING PROTEIN (0610012H03RIK)"/>
    <property type="match status" value="1"/>
</dbReference>
<accession>A0A1M7T1X7</accession>
<dbReference type="Proteomes" id="UP000186469">
    <property type="component" value="Unassembled WGS sequence"/>
</dbReference>
<keyword evidence="2 3" id="KW-0378">Hydrolase</keyword>
<dbReference type="InterPro" id="IPR050563">
    <property type="entry name" value="4-hydroxybenzoyl-CoA_TE"/>
</dbReference>
<dbReference type="AlphaFoldDB" id="A0A1M7T1X7"/>
<dbReference type="InterPro" id="IPR006684">
    <property type="entry name" value="YbgC/YbaW"/>
</dbReference>
<dbReference type="STRING" id="1121455.SAMN02745728_01447"/>
<evidence type="ECO:0000313" key="3">
    <source>
        <dbReference type="EMBL" id="SHN64664.1"/>
    </source>
</evidence>
<proteinExistence type="inferred from homology"/>
<comment type="similarity">
    <text evidence="1">Belongs to the 4-hydroxybenzoyl-CoA thioesterase family.</text>
</comment>
<gene>
    <name evidence="3" type="ORF">SAMN02745728_01447</name>
</gene>
<dbReference type="CDD" id="cd00586">
    <property type="entry name" value="4HBT"/>
    <property type="match status" value="1"/>
</dbReference>
<evidence type="ECO:0000256" key="1">
    <source>
        <dbReference type="ARBA" id="ARBA00005953"/>
    </source>
</evidence>
<dbReference type="EMBL" id="FRDI01000006">
    <property type="protein sequence ID" value="SHN64664.1"/>
    <property type="molecule type" value="Genomic_DNA"/>
</dbReference>
<keyword evidence="4" id="KW-1185">Reference proteome</keyword>
<dbReference type="NCBIfam" id="TIGR00051">
    <property type="entry name" value="YbgC/FadM family acyl-CoA thioesterase"/>
    <property type="match status" value="1"/>
</dbReference>
<evidence type="ECO:0000256" key="2">
    <source>
        <dbReference type="ARBA" id="ARBA00022801"/>
    </source>
</evidence>
<dbReference type="RefSeq" id="WP_084650637.1">
    <property type="nucleotide sequence ID" value="NZ_FRDI01000006.1"/>
</dbReference>
<protein>
    <submittedName>
        <fullName evidence="3">Acyl-CoA thioester hydrolase</fullName>
    </submittedName>
</protein>
<dbReference type="OrthoDB" id="9808429at2"/>
<dbReference type="InterPro" id="IPR029069">
    <property type="entry name" value="HotDog_dom_sf"/>
</dbReference>
<name>A0A1M7T1X7_9BACT</name>
<dbReference type="SUPFAM" id="SSF54637">
    <property type="entry name" value="Thioesterase/thiol ester dehydrase-isomerase"/>
    <property type="match status" value="1"/>
</dbReference>
<organism evidence="3 4">
    <name type="scientific">Desulfovibrio litoralis DSM 11393</name>
    <dbReference type="NCBI Taxonomy" id="1121455"/>
    <lineage>
        <taxon>Bacteria</taxon>
        <taxon>Pseudomonadati</taxon>
        <taxon>Thermodesulfobacteriota</taxon>
        <taxon>Desulfovibrionia</taxon>
        <taxon>Desulfovibrionales</taxon>
        <taxon>Desulfovibrionaceae</taxon>
        <taxon>Desulfovibrio</taxon>
    </lineage>
</organism>
<sequence>MTNSNNNHGELLEKTDFPKTQCWITHRVSYGETDMMNVVYYAEYLHYFERARNELIRNSGLSYKECELRGLFLPVREANCRYRSSARYDDLLQIRVGISEWNKASLKFIYEIYDETKTKLLATGFTLHACVNAESKPIAVPTWLKELFS</sequence>
<dbReference type="Gene3D" id="3.10.129.10">
    <property type="entry name" value="Hotdog Thioesterase"/>
    <property type="match status" value="1"/>
</dbReference>
<dbReference type="GO" id="GO:0047617">
    <property type="term" value="F:fatty acyl-CoA hydrolase activity"/>
    <property type="evidence" value="ECO:0007669"/>
    <property type="project" value="TreeGrafter"/>
</dbReference>
<reference evidence="3 4" key="1">
    <citation type="submission" date="2016-12" db="EMBL/GenBank/DDBJ databases">
        <authorList>
            <person name="Song W.-J."/>
            <person name="Kurnit D.M."/>
        </authorList>
    </citation>
    <scope>NUCLEOTIDE SEQUENCE [LARGE SCALE GENOMIC DNA]</scope>
    <source>
        <strain evidence="3 4">DSM 11393</strain>
    </source>
</reference>
<evidence type="ECO:0000313" key="4">
    <source>
        <dbReference type="Proteomes" id="UP000186469"/>
    </source>
</evidence>